<dbReference type="Proteomes" id="UP000568664">
    <property type="component" value="Unassembled WGS sequence"/>
</dbReference>
<protein>
    <recommendedName>
        <fullName evidence="2">diguanylate cyclase</fullName>
        <ecNumber evidence="2">2.7.7.65</ecNumber>
    </recommendedName>
</protein>
<comment type="cofactor">
    <cofactor evidence="1">
        <name>Mg(2+)</name>
        <dbReference type="ChEBI" id="CHEBI:18420"/>
    </cofactor>
</comment>
<dbReference type="InterPro" id="IPR050469">
    <property type="entry name" value="Diguanylate_Cyclase"/>
</dbReference>
<dbReference type="GO" id="GO:0043709">
    <property type="term" value="P:cell adhesion involved in single-species biofilm formation"/>
    <property type="evidence" value="ECO:0007669"/>
    <property type="project" value="TreeGrafter"/>
</dbReference>
<evidence type="ECO:0000313" key="6">
    <source>
        <dbReference type="EMBL" id="NMP30976.1"/>
    </source>
</evidence>
<dbReference type="CDD" id="cd01949">
    <property type="entry name" value="GGDEF"/>
    <property type="match status" value="1"/>
</dbReference>
<dbReference type="PROSITE" id="PS50887">
    <property type="entry name" value="GGDEF"/>
    <property type="match status" value="1"/>
</dbReference>
<sequence>MEFDLHSLRSTLIDLGLLITTLVVFVRNRKLSGTSDVVLFSSLLLLNSIIMFAGADESWLSHTANFSLILAFAFCYSAVCKLIVKQVSWRLIIPCLLGYIVLIIAYFSVELSSLVRAFYTTIACIYLTGLICKILLKNRTNADSPSTSYLLIVLILTVIAFVFRLAALIFPEFISTTINSISIMVLSNLFLFLSFGLLLLIFEVINNKLLTKSELDYLSGIKNRRGFFKALMRKRDENTPYVLSILDIDHFKTVNDTYGHDAGDIVIKHIADKLTEMTSSKDILARFGGEEFCLLMNNDDQQALQRLEEIRRYFEKESINYPGGDIQITVCIGCVKTNLIFEEMIQKLLYFADISLYKAKQTGRNKVVCFERLVES</sequence>
<dbReference type="GO" id="GO:0052621">
    <property type="term" value="F:diguanylate cyclase activity"/>
    <property type="evidence" value="ECO:0007669"/>
    <property type="project" value="UniProtKB-EC"/>
</dbReference>
<feature type="transmembrane region" description="Helical" evidence="4">
    <location>
        <begin position="91"/>
        <end position="109"/>
    </location>
</feature>
<dbReference type="EC" id="2.7.7.65" evidence="2"/>
<dbReference type="GO" id="GO:1902201">
    <property type="term" value="P:negative regulation of bacterial-type flagellum-dependent cell motility"/>
    <property type="evidence" value="ECO:0007669"/>
    <property type="project" value="TreeGrafter"/>
</dbReference>
<dbReference type="InterPro" id="IPR000160">
    <property type="entry name" value="GGDEF_dom"/>
</dbReference>
<feature type="transmembrane region" description="Helical" evidence="4">
    <location>
        <begin position="181"/>
        <end position="202"/>
    </location>
</feature>
<feature type="transmembrane region" description="Helical" evidence="4">
    <location>
        <begin position="6"/>
        <end position="25"/>
    </location>
</feature>
<dbReference type="AlphaFoldDB" id="A0A7Y0LC59"/>
<keyword evidence="4" id="KW-0472">Membrane</keyword>
<comment type="caution">
    <text evidence="6">The sequence shown here is derived from an EMBL/GenBank/DDBJ whole genome shotgun (WGS) entry which is preliminary data.</text>
</comment>
<dbReference type="PANTHER" id="PTHR45138:SF9">
    <property type="entry name" value="DIGUANYLATE CYCLASE DGCM-RELATED"/>
    <property type="match status" value="1"/>
</dbReference>
<evidence type="ECO:0000256" key="1">
    <source>
        <dbReference type="ARBA" id="ARBA00001946"/>
    </source>
</evidence>
<proteinExistence type="predicted"/>
<dbReference type="GO" id="GO:0005886">
    <property type="term" value="C:plasma membrane"/>
    <property type="evidence" value="ECO:0007669"/>
    <property type="project" value="TreeGrafter"/>
</dbReference>
<dbReference type="InterPro" id="IPR043128">
    <property type="entry name" value="Rev_trsase/Diguanyl_cyclase"/>
</dbReference>
<feature type="transmembrane region" description="Helical" evidence="4">
    <location>
        <begin position="37"/>
        <end position="54"/>
    </location>
</feature>
<evidence type="ECO:0000256" key="3">
    <source>
        <dbReference type="ARBA" id="ARBA00034247"/>
    </source>
</evidence>
<reference evidence="6 7" key="1">
    <citation type="submission" date="2020-04" db="EMBL/GenBank/DDBJ databases">
        <title>Thalassotalea sp. M1531, isolated from the surface of marine red alga.</title>
        <authorList>
            <person name="Pang L."/>
            <person name="Lu D.-C."/>
        </authorList>
    </citation>
    <scope>NUCLEOTIDE SEQUENCE [LARGE SCALE GENOMIC DNA]</scope>
    <source>
        <strain evidence="6 7">M1531</strain>
    </source>
</reference>
<evidence type="ECO:0000259" key="5">
    <source>
        <dbReference type="PROSITE" id="PS50887"/>
    </source>
</evidence>
<evidence type="ECO:0000313" key="7">
    <source>
        <dbReference type="Proteomes" id="UP000568664"/>
    </source>
</evidence>
<feature type="transmembrane region" description="Helical" evidence="4">
    <location>
        <begin position="148"/>
        <end position="169"/>
    </location>
</feature>
<name>A0A7Y0LC59_9GAMM</name>
<feature type="transmembrane region" description="Helical" evidence="4">
    <location>
        <begin position="115"/>
        <end position="136"/>
    </location>
</feature>
<feature type="domain" description="GGDEF" evidence="5">
    <location>
        <begin position="239"/>
        <end position="372"/>
    </location>
</feature>
<evidence type="ECO:0000256" key="4">
    <source>
        <dbReference type="SAM" id="Phobius"/>
    </source>
</evidence>
<dbReference type="SUPFAM" id="SSF55073">
    <property type="entry name" value="Nucleotide cyclase"/>
    <property type="match status" value="1"/>
</dbReference>
<dbReference type="FunFam" id="3.30.70.270:FF:000001">
    <property type="entry name" value="Diguanylate cyclase domain protein"/>
    <property type="match status" value="1"/>
</dbReference>
<dbReference type="InterPro" id="IPR029787">
    <property type="entry name" value="Nucleotide_cyclase"/>
</dbReference>
<dbReference type="NCBIfam" id="TIGR00254">
    <property type="entry name" value="GGDEF"/>
    <property type="match status" value="1"/>
</dbReference>
<keyword evidence="7" id="KW-1185">Reference proteome</keyword>
<dbReference type="SMART" id="SM00267">
    <property type="entry name" value="GGDEF"/>
    <property type="match status" value="1"/>
</dbReference>
<dbReference type="EMBL" id="JABBXH010000002">
    <property type="protein sequence ID" value="NMP30976.1"/>
    <property type="molecule type" value="Genomic_DNA"/>
</dbReference>
<dbReference type="PANTHER" id="PTHR45138">
    <property type="entry name" value="REGULATORY COMPONENTS OF SENSORY TRANSDUCTION SYSTEM"/>
    <property type="match status" value="1"/>
</dbReference>
<dbReference type="RefSeq" id="WP_169074326.1">
    <property type="nucleotide sequence ID" value="NZ_JABBXH010000002.1"/>
</dbReference>
<keyword evidence="4" id="KW-1133">Transmembrane helix</keyword>
<evidence type="ECO:0000256" key="2">
    <source>
        <dbReference type="ARBA" id="ARBA00012528"/>
    </source>
</evidence>
<dbReference type="Gene3D" id="3.30.70.270">
    <property type="match status" value="1"/>
</dbReference>
<dbReference type="Pfam" id="PF00990">
    <property type="entry name" value="GGDEF"/>
    <property type="match status" value="1"/>
</dbReference>
<keyword evidence="4" id="KW-0812">Transmembrane</keyword>
<accession>A0A7Y0LC59</accession>
<feature type="transmembrane region" description="Helical" evidence="4">
    <location>
        <begin position="66"/>
        <end position="84"/>
    </location>
</feature>
<gene>
    <name evidence="6" type="ORF">HII17_05305</name>
</gene>
<comment type="catalytic activity">
    <reaction evidence="3">
        <text>2 GTP = 3',3'-c-di-GMP + 2 diphosphate</text>
        <dbReference type="Rhea" id="RHEA:24898"/>
        <dbReference type="ChEBI" id="CHEBI:33019"/>
        <dbReference type="ChEBI" id="CHEBI:37565"/>
        <dbReference type="ChEBI" id="CHEBI:58805"/>
        <dbReference type="EC" id="2.7.7.65"/>
    </reaction>
</comment>
<organism evidence="6 7">
    <name type="scientific">Thalassotalea algicola</name>
    <dbReference type="NCBI Taxonomy" id="2716224"/>
    <lineage>
        <taxon>Bacteria</taxon>
        <taxon>Pseudomonadati</taxon>
        <taxon>Pseudomonadota</taxon>
        <taxon>Gammaproteobacteria</taxon>
        <taxon>Alteromonadales</taxon>
        <taxon>Colwelliaceae</taxon>
        <taxon>Thalassotalea</taxon>
    </lineage>
</organism>